<gene>
    <name evidence="3" type="ORF">EJA00_00885</name>
</gene>
<reference evidence="3 4" key="1">
    <citation type="submission" date="2018-11" db="EMBL/GenBank/DDBJ databases">
        <authorList>
            <person name="Stevens M.J."/>
            <person name="Cernela N."/>
            <person name="Spoerry Serrano N."/>
            <person name="Schmitt S."/>
            <person name="Schrenzel J."/>
            <person name="Stephan R."/>
        </authorList>
    </citation>
    <scope>NUCLEOTIDE SEQUENCE [LARGE SCALE GENOMIC DNA]</scope>
    <source>
        <strain evidence="3 4">SS1014</strain>
    </source>
</reference>
<evidence type="ECO:0000256" key="1">
    <source>
        <dbReference type="ARBA" id="ARBA00022801"/>
    </source>
</evidence>
<reference evidence="3 4" key="2">
    <citation type="submission" date="2018-12" db="EMBL/GenBank/DDBJ databases">
        <title>Whole-genome sequences of fifteen clinical Streptococcus suis strains isolated from pigs between 2006 and 2018.</title>
        <authorList>
            <person name="Stevens M.J.A."/>
            <person name="Cernela N."/>
            <person name="Spoerry Serrano N."/>
            <person name="Schmitt S."/>
            <person name="Schrenzel J."/>
            <person name="Stephan R."/>
        </authorList>
    </citation>
    <scope>NUCLEOTIDE SEQUENCE [LARGE SCALE GENOMIC DNA]</scope>
    <source>
        <strain evidence="3 4">SS1014</strain>
    </source>
</reference>
<dbReference type="EMBL" id="RSDG01000003">
    <property type="protein sequence ID" value="RRR50214.1"/>
    <property type="molecule type" value="Genomic_DNA"/>
</dbReference>
<keyword evidence="3" id="KW-0255">Endonuclease</keyword>
<feature type="domain" description="Restriction endonuclease type IV Mrr" evidence="2">
    <location>
        <begin position="215"/>
        <end position="327"/>
    </location>
</feature>
<comment type="caution">
    <text evidence="3">The sequence shown here is derived from an EMBL/GenBank/DDBJ whole genome shotgun (WGS) entry which is preliminary data.</text>
</comment>
<dbReference type="GO" id="GO:0015666">
    <property type="term" value="F:restriction endodeoxyribonuclease activity"/>
    <property type="evidence" value="ECO:0007669"/>
    <property type="project" value="TreeGrafter"/>
</dbReference>
<name>A0A426T8G3_STRSU</name>
<dbReference type="PANTHER" id="PTHR30015:SF7">
    <property type="entry name" value="TYPE IV METHYL-DIRECTED RESTRICTION ENZYME ECOKMRR"/>
    <property type="match status" value="1"/>
</dbReference>
<protein>
    <submittedName>
        <fullName evidence="3">Restriction endonuclease</fullName>
    </submittedName>
</protein>
<dbReference type="GO" id="GO:0003677">
    <property type="term" value="F:DNA binding"/>
    <property type="evidence" value="ECO:0007669"/>
    <property type="project" value="InterPro"/>
</dbReference>
<dbReference type="InterPro" id="IPR007560">
    <property type="entry name" value="Restrct_endonuc_IV_Mrr"/>
</dbReference>
<evidence type="ECO:0000259" key="2">
    <source>
        <dbReference type="Pfam" id="PF04471"/>
    </source>
</evidence>
<dbReference type="SUPFAM" id="SSF52980">
    <property type="entry name" value="Restriction endonuclease-like"/>
    <property type="match status" value="1"/>
</dbReference>
<dbReference type="PANTHER" id="PTHR30015">
    <property type="entry name" value="MRR RESTRICTION SYSTEM PROTEIN"/>
    <property type="match status" value="1"/>
</dbReference>
<dbReference type="RefSeq" id="WP_079267638.1">
    <property type="nucleotide sequence ID" value="NZ_JAIMEV010000005.1"/>
</dbReference>
<dbReference type="InterPro" id="IPR011335">
    <property type="entry name" value="Restrct_endonuc-II-like"/>
</dbReference>
<evidence type="ECO:0000313" key="4">
    <source>
        <dbReference type="Proteomes" id="UP000273973"/>
    </source>
</evidence>
<proteinExistence type="predicted"/>
<dbReference type="Pfam" id="PF04471">
    <property type="entry name" value="Mrr_cat"/>
    <property type="match status" value="1"/>
</dbReference>
<dbReference type="GO" id="GO:0009307">
    <property type="term" value="P:DNA restriction-modification system"/>
    <property type="evidence" value="ECO:0007669"/>
    <property type="project" value="InterPro"/>
</dbReference>
<dbReference type="AlphaFoldDB" id="A0A426T8G3"/>
<dbReference type="InterPro" id="IPR052906">
    <property type="entry name" value="Type_IV_Methyl-Rstrct_Enzyme"/>
</dbReference>
<dbReference type="Gene3D" id="3.40.1350.10">
    <property type="match status" value="1"/>
</dbReference>
<keyword evidence="3" id="KW-0540">Nuclease</keyword>
<dbReference type="Proteomes" id="UP000273973">
    <property type="component" value="Unassembled WGS sequence"/>
</dbReference>
<sequence>MLIVSNWSMRKGRYMRTHLTAPQIKDYIIDTIIIKSKLILRKSDLDELLQKSSLSFASGLLKSDSRTIGFRPEELQELINEIRRNIGDVDHRDGLVITNFIADNERLSKDFEVMIKNSIALLSWHREEFGVEKPLGLEFIDKAISEYGVSELSVFLFLEKMSIHLNESIGSEFSQRIHEEPIDLDNLFKSENLPENSFFDQRFINYLSMNYDKLETIHWRQFEGLVAEFFAREGYEITLNKGRNDGGIDIIARNKIEETVTIIQCKRYRKNRSVSVESVKSFCFDVIDGNFNQGIIVTTSYLTDGEKKIYRNRYPISEVEHHELESWLHKMFK</sequence>
<keyword evidence="1" id="KW-0378">Hydrolase</keyword>
<organism evidence="3 4">
    <name type="scientific">Streptococcus suis</name>
    <dbReference type="NCBI Taxonomy" id="1307"/>
    <lineage>
        <taxon>Bacteria</taxon>
        <taxon>Bacillati</taxon>
        <taxon>Bacillota</taxon>
        <taxon>Bacilli</taxon>
        <taxon>Lactobacillales</taxon>
        <taxon>Streptococcaceae</taxon>
        <taxon>Streptococcus</taxon>
    </lineage>
</organism>
<evidence type="ECO:0000313" key="3">
    <source>
        <dbReference type="EMBL" id="RRR50214.1"/>
    </source>
</evidence>
<dbReference type="InterPro" id="IPR011856">
    <property type="entry name" value="tRNA_endonuc-like_dom_sf"/>
</dbReference>
<accession>A0A426T8G3</accession>